<dbReference type="PANTHER" id="PTHR43646">
    <property type="entry name" value="GLYCOSYLTRANSFERASE"/>
    <property type="match status" value="1"/>
</dbReference>
<evidence type="ECO:0000313" key="3">
    <source>
        <dbReference type="EMBL" id="MXV14750.1"/>
    </source>
</evidence>
<keyword evidence="4" id="KW-1185">Reference proteome</keyword>
<dbReference type="AlphaFoldDB" id="A0A7K1XUV1"/>
<feature type="domain" description="Glycosyltransferase 2-like" evidence="2">
    <location>
        <begin position="40"/>
        <end position="139"/>
    </location>
</feature>
<feature type="transmembrane region" description="Helical" evidence="1">
    <location>
        <begin position="6"/>
        <end position="23"/>
    </location>
</feature>
<dbReference type="SUPFAM" id="SSF53448">
    <property type="entry name" value="Nucleotide-diphospho-sugar transferases"/>
    <property type="match status" value="1"/>
</dbReference>
<feature type="transmembrane region" description="Helical" evidence="1">
    <location>
        <begin position="279"/>
        <end position="312"/>
    </location>
</feature>
<name>A0A7K1XUV1_9SPHI</name>
<dbReference type="InterPro" id="IPR001173">
    <property type="entry name" value="Glyco_trans_2-like"/>
</dbReference>
<dbReference type="Proteomes" id="UP000451233">
    <property type="component" value="Unassembled WGS sequence"/>
</dbReference>
<keyword evidence="1" id="KW-0812">Transmembrane</keyword>
<comment type="caution">
    <text evidence="3">The sequence shown here is derived from an EMBL/GenBank/DDBJ whole genome shotgun (WGS) entry which is preliminary data.</text>
</comment>
<dbReference type="InterPro" id="IPR029044">
    <property type="entry name" value="Nucleotide-diphossugar_trans"/>
</dbReference>
<feature type="transmembrane region" description="Helical" evidence="1">
    <location>
        <begin position="324"/>
        <end position="346"/>
    </location>
</feature>
<dbReference type="EMBL" id="WVHS01000001">
    <property type="protein sequence ID" value="MXV14750.1"/>
    <property type="molecule type" value="Genomic_DNA"/>
</dbReference>
<sequence length="363" mass="40483">MVLFYIIFFFLILRFTVTLFNYISNPKLTGSPRQYHDLVSVLIPVRNEEKNIGRLLQSLLDQDYENFEVLILDDGSTDQTAIVCETFAKHDPRITVIPGKPLPANWLGKNYACHQLSGLARGKYLLFLDADETVGAGLINHSVHRIKLLRLSLLSLFTNQVMVTAGERLVVPLMHFILLNLLPLRLVRLSANPAFAAASGQFMLFEASDYHRHQWHEQVKQQVAEDIAIMRLVKAGGLRGEALLANGHISCRMYTGLFEALNGFSKNLLAGFSNSIPGLLIYLMLVMAGPVFIAIYLDLSLLFFALTLIVLSRILSSLSAGQNLALNVLLHPLQMVALLVIAILSIKHHLSRSATWKGRKIAS</sequence>
<dbReference type="Pfam" id="PF00535">
    <property type="entry name" value="Glycos_transf_2"/>
    <property type="match status" value="1"/>
</dbReference>
<proteinExistence type="predicted"/>
<dbReference type="PANTHER" id="PTHR43646:SF3">
    <property type="entry name" value="SLR1566 PROTEIN"/>
    <property type="match status" value="1"/>
</dbReference>
<dbReference type="Gene3D" id="3.90.550.10">
    <property type="entry name" value="Spore Coat Polysaccharide Biosynthesis Protein SpsA, Chain A"/>
    <property type="match status" value="1"/>
</dbReference>
<dbReference type="RefSeq" id="WP_160905701.1">
    <property type="nucleotide sequence ID" value="NZ_WVHS01000001.1"/>
</dbReference>
<accession>A0A7K1XUV1</accession>
<keyword evidence="1" id="KW-0472">Membrane</keyword>
<organism evidence="3 4">
    <name type="scientific">Hufsiella ginkgonis</name>
    <dbReference type="NCBI Taxonomy" id="2695274"/>
    <lineage>
        <taxon>Bacteria</taxon>
        <taxon>Pseudomonadati</taxon>
        <taxon>Bacteroidota</taxon>
        <taxon>Sphingobacteriia</taxon>
        <taxon>Sphingobacteriales</taxon>
        <taxon>Sphingobacteriaceae</taxon>
        <taxon>Hufsiella</taxon>
    </lineage>
</organism>
<evidence type="ECO:0000256" key="1">
    <source>
        <dbReference type="SAM" id="Phobius"/>
    </source>
</evidence>
<keyword evidence="1" id="KW-1133">Transmembrane helix</keyword>
<evidence type="ECO:0000259" key="2">
    <source>
        <dbReference type="Pfam" id="PF00535"/>
    </source>
</evidence>
<evidence type="ECO:0000313" key="4">
    <source>
        <dbReference type="Proteomes" id="UP000451233"/>
    </source>
</evidence>
<dbReference type="CDD" id="cd00761">
    <property type="entry name" value="Glyco_tranf_GTA_type"/>
    <property type="match status" value="1"/>
</dbReference>
<dbReference type="GO" id="GO:0016740">
    <property type="term" value="F:transferase activity"/>
    <property type="evidence" value="ECO:0007669"/>
    <property type="project" value="UniProtKB-KW"/>
</dbReference>
<reference evidence="3 4" key="1">
    <citation type="submission" date="2019-11" db="EMBL/GenBank/DDBJ databases">
        <title>Pedobacter sp. HMF7056 Genome sequencing and assembly.</title>
        <authorList>
            <person name="Kang H."/>
            <person name="Kim H."/>
            <person name="Joh K."/>
        </authorList>
    </citation>
    <scope>NUCLEOTIDE SEQUENCE [LARGE SCALE GENOMIC DNA]</scope>
    <source>
        <strain evidence="3 4">HMF7056</strain>
    </source>
</reference>
<gene>
    <name evidence="3" type="ORF">GS398_05530</name>
</gene>
<keyword evidence="3" id="KW-0808">Transferase</keyword>
<protein>
    <submittedName>
        <fullName evidence="3">Glycosyltransferase</fullName>
    </submittedName>
</protein>